<dbReference type="InterPro" id="IPR003715">
    <property type="entry name" value="Poly_export_N"/>
</dbReference>
<evidence type="ECO:0000259" key="1">
    <source>
        <dbReference type="Pfam" id="PF02563"/>
    </source>
</evidence>
<accession>A0AAU8D067</accession>
<dbReference type="RefSeq" id="WP_353646473.1">
    <property type="nucleotide sequence ID" value="NZ_CP159256.1"/>
</dbReference>
<gene>
    <name evidence="2" type="ORF">ABVK50_32815</name>
</gene>
<dbReference type="Pfam" id="PF02563">
    <property type="entry name" value="Poly_export"/>
    <property type="match status" value="1"/>
</dbReference>
<feature type="domain" description="Polysaccharide export protein N-terminal" evidence="1">
    <location>
        <begin position="12"/>
        <end position="68"/>
    </location>
</feature>
<organism evidence="2">
    <name type="scientific">Mesorhizobium sp. WSM2240</name>
    <dbReference type="NCBI Taxonomy" id="3228851"/>
    <lineage>
        <taxon>Bacteria</taxon>
        <taxon>Pseudomonadati</taxon>
        <taxon>Pseudomonadota</taxon>
        <taxon>Alphaproteobacteria</taxon>
        <taxon>Hyphomicrobiales</taxon>
        <taxon>Phyllobacteriaceae</taxon>
        <taxon>Mesorhizobium</taxon>
    </lineage>
</organism>
<proteinExistence type="predicted"/>
<sequence>MAGFRDVNFEWTALNQEFIVGAEGSLSQPFVGDFRATGVTSQDLARQIGNRLMEQMGLRRQPDVIVEILQFPYIAECRAGPNCVIDVLFRASRWLPHVDGGC</sequence>
<geneLocation type="plasmid" evidence="2">
    <name>pMk2240A</name>
</geneLocation>
<dbReference type="AlphaFoldDB" id="A0AAU8D067"/>
<dbReference type="Gene3D" id="3.30.1950.10">
    <property type="entry name" value="wza like domain"/>
    <property type="match status" value="1"/>
</dbReference>
<reference evidence="2" key="1">
    <citation type="submission" date="2024-06" db="EMBL/GenBank/DDBJ databases">
        <title>Mesorhizobium karijinii sp. nov., a symbiont of the iconic Swainsona formosa from arid Australia.</title>
        <authorList>
            <person name="Hill Y.J."/>
            <person name="Watkin E.L.J."/>
            <person name="O'Hara G.W."/>
            <person name="Terpolilli J."/>
            <person name="Tye M.L."/>
            <person name="Kohlmeier M.G."/>
        </authorList>
    </citation>
    <scope>NUCLEOTIDE SEQUENCE</scope>
    <source>
        <strain evidence="2">WSM2240</strain>
        <plasmid evidence="2">pMk2240A</plasmid>
    </source>
</reference>
<name>A0AAU8D067_9HYPH</name>
<protein>
    <submittedName>
        <fullName evidence="2">Polysaccharide biosynthesis/export family protein</fullName>
    </submittedName>
</protein>
<dbReference type="EMBL" id="CP159256">
    <property type="protein sequence ID" value="XCG52265.1"/>
    <property type="molecule type" value="Genomic_DNA"/>
</dbReference>
<evidence type="ECO:0000313" key="2">
    <source>
        <dbReference type="EMBL" id="XCG52265.1"/>
    </source>
</evidence>
<keyword evidence="2" id="KW-0614">Plasmid</keyword>